<organism evidence="2 3">
    <name type="scientific">Stephanodiscus triporus</name>
    <dbReference type="NCBI Taxonomy" id="2934178"/>
    <lineage>
        <taxon>Eukaryota</taxon>
        <taxon>Sar</taxon>
        <taxon>Stramenopiles</taxon>
        <taxon>Ochrophyta</taxon>
        <taxon>Bacillariophyta</taxon>
        <taxon>Coscinodiscophyceae</taxon>
        <taxon>Thalassiosirophycidae</taxon>
        <taxon>Stephanodiscales</taxon>
        <taxon>Stephanodiscaceae</taxon>
        <taxon>Stephanodiscus</taxon>
    </lineage>
</organism>
<protein>
    <submittedName>
        <fullName evidence="2">Uncharacterized protein</fullName>
    </submittedName>
</protein>
<dbReference type="AlphaFoldDB" id="A0ABD3NQF1"/>
<evidence type="ECO:0000256" key="1">
    <source>
        <dbReference type="SAM" id="MobiDB-lite"/>
    </source>
</evidence>
<dbReference type="Proteomes" id="UP001530315">
    <property type="component" value="Unassembled WGS sequence"/>
</dbReference>
<evidence type="ECO:0000313" key="3">
    <source>
        <dbReference type="Proteomes" id="UP001530315"/>
    </source>
</evidence>
<feature type="compositionally biased region" description="Low complexity" evidence="1">
    <location>
        <begin position="48"/>
        <end position="57"/>
    </location>
</feature>
<sequence>MNTGDNSGPDIDMGADISDDATVVMADNSSSSSIRVATGRGTRRRSQSGDGNSSSSSPVNKTKYPTNHKHIPFRSHSPMSTTKYQGNYWIRIRPVAHDLTVLHSHTMQVENPPARLEEWQVKVAPLDGDSFFRMDEDKLCRLSSVRRVTMSSSFDDDMSLHASPSPSISSFNTCLRRQPGSTNINPKNTRIFFGESGRPISIRPKNGYVR</sequence>
<name>A0ABD3NQF1_9STRA</name>
<reference evidence="2 3" key="1">
    <citation type="submission" date="2024-10" db="EMBL/GenBank/DDBJ databases">
        <title>Updated reference genomes for cyclostephanoid diatoms.</title>
        <authorList>
            <person name="Roberts W.R."/>
            <person name="Alverson A.J."/>
        </authorList>
    </citation>
    <scope>NUCLEOTIDE SEQUENCE [LARGE SCALE GENOMIC DNA]</scope>
    <source>
        <strain evidence="2 3">AJA276-08</strain>
    </source>
</reference>
<feature type="compositionally biased region" description="Polar residues" evidence="1">
    <location>
        <begin position="171"/>
        <end position="188"/>
    </location>
</feature>
<dbReference type="EMBL" id="JALLAZ020001298">
    <property type="protein sequence ID" value="KAL3777326.1"/>
    <property type="molecule type" value="Genomic_DNA"/>
</dbReference>
<comment type="caution">
    <text evidence="2">The sequence shown here is derived from an EMBL/GenBank/DDBJ whole genome shotgun (WGS) entry which is preliminary data.</text>
</comment>
<accession>A0ABD3NQF1</accession>
<feature type="region of interest" description="Disordered" evidence="1">
    <location>
        <begin position="166"/>
        <end position="190"/>
    </location>
</feature>
<gene>
    <name evidence="2" type="ORF">ACHAW5_005962</name>
</gene>
<proteinExistence type="predicted"/>
<evidence type="ECO:0000313" key="2">
    <source>
        <dbReference type="EMBL" id="KAL3777326.1"/>
    </source>
</evidence>
<feature type="region of interest" description="Disordered" evidence="1">
    <location>
        <begin position="1"/>
        <end position="79"/>
    </location>
</feature>
<keyword evidence="3" id="KW-1185">Reference proteome</keyword>